<comment type="caution">
    <text evidence="3">The sequence shown here is derived from an EMBL/GenBank/DDBJ whole genome shotgun (WGS) entry which is preliminary data.</text>
</comment>
<feature type="signal peptide" evidence="1">
    <location>
        <begin position="1"/>
        <end position="27"/>
    </location>
</feature>
<dbReference type="PANTHER" id="PTHR45982:SF1">
    <property type="entry name" value="REGULATOR OF CHROMOSOME CONDENSATION"/>
    <property type="match status" value="1"/>
</dbReference>
<keyword evidence="4" id="KW-1185">Reference proteome</keyword>
<reference evidence="3 4" key="1">
    <citation type="submission" date="2022-10" db="EMBL/GenBank/DDBJ databases">
        <title>Comparative genomic analysis of Cohnella hashimotonis sp. nov., isolated from the International Space Station.</title>
        <authorList>
            <person name="Simpson A."/>
            <person name="Venkateswaran K."/>
        </authorList>
    </citation>
    <scope>NUCLEOTIDE SEQUENCE [LARGE SCALE GENOMIC DNA]</scope>
    <source>
        <strain evidence="3 4">DSM 18997</strain>
    </source>
</reference>
<keyword evidence="1" id="KW-0732">Signal</keyword>
<dbReference type="Gene3D" id="2.130.10.30">
    <property type="entry name" value="Regulator of chromosome condensation 1/beta-lactamase-inhibitor protein II"/>
    <property type="match status" value="2"/>
</dbReference>
<dbReference type="InterPro" id="IPR000408">
    <property type="entry name" value="Reg_chr_condens"/>
</dbReference>
<feature type="domain" description="Copper amine oxidase-like N-terminal" evidence="2">
    <location>
        <begin position="383"/>
        <end position="485"/>
    </location>
</feature>
<dbReference type="Proteomes" id="UP001153387">
    <property type="component" value="Unassembled WGS sequence"/>
</dbReference>
<proteinExistence type="predicted"/>
<evidence type="ECO:0000313" key="4">
    <source>
        <dbReference type="Proteomes" id="UP001153387"/>
    </source>
</evidence>
<dbReference type="InterPro" id="IPR012854">
    <property type="entry name" value="Cu_amine_oxidase-like_N"/>
</dbReference>
<name>A0A9X4QM77_9BACL</name>
<dbReference type="Pfam" id="PF07833">
    <property type="entry name" value="Cu_amine_oxidN1"/>
    <property type="match status" value="1"/>
</dbReference>
<organism evidence="3 4">
    <name type="scientific">Cohnella ginsengisoli</name>
    <dbReference type="NCBI Taxonomy" id="425004"/>
    <lineage>
        <taxon>Bacteria</taxon>
        <taxon>Bacillati</taxon>
        <taxon>Bacillota</taxon>
        <taxon>Bacilli</taxon>
        <taxon>Bacillales</taxon>
        <taxon>Paenibacillaceae</taxon>
        <taxon>Cohnella</taxon>
    </lineage>
</organism>
<accession>A0A9X4QM77</accession>
<evidence type="ECO:0000313" key="3">
    <source>
        <dbReference type="EMBL" id="MDG0790882.1"/>
    </source>
</evidence>
<evidence type="ECO:0000256" key="1">
    <source>
        <dbReference type="SAM" id="SignalP"/>
    </source>
</evidence>
<dbReference type="AlphaFoldDB" id="A0A9X4QM77"/>
<dbReference type="EMBL" id="JAPDHZ010000002">
    <property type="protein sequence ID" value="MDG0790882.1"/>
    <property type="molecule type" value="Genomic_DNA"/>
</dbReference>
<dbReference type="PROSITE" id="PS50012">
    <property type="entry name" value="RCC1_3"/>
    <property type="match status" value="1"/>
</dbReference>
<dbReference type="InterPro" id="IPR051553">
    <property type="entry name" value="Ran_GTPase-activating"/>
</dbReference>
<dbReference type="RefSeq" id="WP_277564672.1">
    <property type="nucleotide sequence ID" value="NZ_JAPDHZ010000002.1"/>
</dbReference>
<dbReference type="Pfam" id="PF13540">
    <property type="entry name" value="RCC1_2"/>
    <property type="match status" value="1"/>
</dbReference>
<feature type="chain" id="PRO_5040873732" evidence="1">
    <location>
        <begin position="28"/>
        <end position="491"/>
    </location>
</feature>
<gene>
    <name evidence="3" type="ORF">OMP38_08395</name>
</gene>
<sequence>MSILARGLPHVLLATALLLPSGGIASAAAPTTAVTPAASSAVAAPGIVATNPHAFMQVVAGDYYSTALRADGSVWAWGRTLFGELGVLESRVTSDIDRPVRLYGLPAIAAISTNGVGTQAGVATDGTVWEWGSRGAVQGGTTRPTQIPGLQDAKAAVPGFALKKDGTLWRWTYEPQAGDKPKIAVAQIAGTYRFASMTARGDLVYAIDGAGAVWGFGAIRKPDGSGMTVLTPARLAGLPAMRQVSGGNQLVGVDTHGRAWQAQIDLDALYQQLKPDQIRLKGKPVPLMSSLQAKEADSGLLLTAAGDVWTTDNWLTGKAGKIGGLSGIHEIAVGYHHGLAIDALGRLWGFGGNQWFEAGSPNVNDARMLYRPARVLPAIGVLVDGKPLASGYPAAMAADRVYVPLKDTVRSLGGTFQATQDGAYEIALGKAAAVFRFNDSQATIDGSPATLAGKPYLSAGAIMVPASLFKQLGIAVVWNAKSGELSLSRQA</sequence>
<dbReference type="InterPro" id="IPR009091">
    <property type="entry name" value="RCC1/BLIP-II"/>
</dbReference>
<protein>
    <submittedName>
        <fullName evidence="3">Stalk domain-containing protein</fullName>
    </submittedName>
</protein>
<dbReference type="SUPFAM" id="SSF50985">
    <property type="entry name" value="RCC1/BLIP-II"/>
    <property type="match status" value="1"/>
</dbReference>
<dbReference type="PANTHER" id="PTHR45982">
    <property type="entry name" value="REGULATOR OF CHROMOSOME CONDENSATION"/>
    <property type="match status" value="1"/>
</dbReference>
<evidence type="ECO:0000259" key="2">
    <source>
        <dbReference type="Pfam" id="PF07833"/>
    </source>
</evidence>